<evidence type="ECO:0000259" key="8">
    <source>
        <dbReference type="PROSITE" id="PS50109"/>
    </source>
</evidence>
<dbReference type="SMART" id="SM00387">
    <property type="entry name" value="HATPase_c"/>
    <property type="match status" value="1"/>
</dbReference>
<dbReference type="InterPro" id="IPR050482">
    <property type="entry name" value="Sensor_HK_TwoCompSys"/>
</dbReference>
<organism evidence="9">
    <name type="scientific">marine sediment metagenome</name>
    <dbReference type="NCBI Taxonomy" id="412755"/>
    <lineage>
        <taxon>unclassified sequences</taxon>
        <taxon>metagenomes</taxon>
        <taxon>ecological metagenomes</taxon>
    </lineage>
</organism>
<reference evidence="9" key="1">
    <citation type="journal article" date="2014" name="Front. Microbiol.">
        <title>High frequency of phylogenetically diverse reductive dehalogenase-homologous genes in deep subseafloor sedimentary metagenomes.</title>
        <authorList>
            <person name="Kawai M."/>
            <person name="Futagami T."/>
            <person name="Toyoda A."/>
            <person name="Takaki Y."/>
            <person name="Nishi S."/>
            <person name="Hori S."/>
            <person name="Arai W."/>
            <person name="Tsubouchi T."/>
            <person name="Morono Y."/>
            <person name="Uchiyama I."/>
            <person name="Ito T."/>
            <person name="Fujiyama A."/>
            <person name="Inagaki F."/>
            <person name="Takami H."/>
        </authorList>
    </citation>
    <scope>NUCLEOTIDE SEQUENCE</scope>
    <source>
        <strain evidence="9">Expedition CK06-06</strain>
    </source>
</reference>
<evidence type="ECO:0000256" key="4">
    <source>
        <dbReference type="ARBA" id="ARBA00022679"/>
    </source>
</evidence>
<dbReference type="InterPro" id="IPR011712">
    <property type="entry name" value="Sig_transdc_His_kin_sub3_dim/P"/>
</dbReference>
<evidence type="ECO:0000256" key="7">
    <source>
        <dbReference type="ARBA" id="ARBA00022840"/>
    </source>
</evidence>
<feature type="non-terminal residue" evidence="9">
    <location>
        <position position="1"/>
    </location>
</feature>
<feature type="domain" description="Histidine kinase" evidence="8">
    <location>
        <begin position="50"/>
        <end position="248"/>
    </location>
</feature>
<dbReference type="GO" id="GO:0000155">
    <property type="term" value="F:phosphorelay sensor kinase activity"/>
    <property type="evidence" value="ECO:0007669"/>
    <property type="project" value="InterPro"/>
</dbReference>
<evidence type="ECO:0000256" key="3">
    <source>
        <dbReference type="ARBA" id="ARBA00022553"/>
    </source>
</evidence>
<gene>
    <name evidence="9" type="ORF">S06H3_13933</name>
</gene>
<dbReference type="PANTHER" id="PTHR24421:SF10">
    <property type="entry name" value="NITRATE_NITRITE SENSOR PROTEIN NARQ"/>
    <property type="match status" value="1"/>
</dbReference>
<evidence type="ECO:0000256" key="1">
    <source>
        <dbReference type="ARBA" id="ARBA00000085"/>
    </source>
</evidence>
<evidence type="ECO:0000256" key="5">
    <source>
        <dbReference type="ARBA" id="ARBA00022741"/>
    </source>
</evidence>
<evidence type="ECO:0000256" key="6">
    <source>
        <dbReference type="ARBA" id="ARBA00022777"/>
    </source>
</evidence>
<keyword evidence="3" id="KW-0597">Phosphoprotein</keyword>
<dbReference type="AlphaFoldDB" id="X1NEI5"/>
<dbReference type="Pfam" id="PF07730">
    <property type="entry name" value="HisKA_3"/>
    <property type="match status" value="1"/>
</dbReference>
<dbReference type="SUPFAM" id="SSF55874">
    <property type="entry name" value="ATPase domain of HSP90 chaperone/DNA topoisomerase II/histidine kinase"/>
    <property type="match status" value="1"/>
</dbReference>
<dbReference type="InterPro" id="IPR036890">
    <property type="entry name" value="HATPase_C_sf"/>
</dbReference>
<dbReference type="Gene3D" id="3.30.565.10">
    <property type="entry name" value="Histidine kinase-like ATPase, C-terminal domain"/>
    <property type="match status" value="1"/>
</dbReference>
<sequence length="248" mass="27939">AIGNQIGVAVDNARLYQQQREVAEQLRVMQENLRFYIHQVTRAQEEERKRISHELHDDTIQALVVLSRQLDALASGDKGLSEENRLRLEELWQQTDNILRGVRRLSQDLRPAALDRLGLLAALEWLASDVAEYSGIAIKVNVLGTKRHLHEEVQLVLFRIAQEALRNVWRHSQATEAEITLEFDERKTRIIVSDNGKGFNLPKTMGDLARDGKLGLAGMQERAQLLDGTLTVQSEPGRGTTVTVVIPA</sequence>
<protein>
    <recommendedName>
        <fullName evidence="2">histidine kinase</fullName>
        <ecNumber evidence="2">2.7.13.3</ecNumber>
    </recommendedName>
</protein>
<dbReference type="GO" id="GO:0005524">
    <property type="term" value="F:ATP binding"/>
    <property type="evidence" value="ECO:0007669"/>
    <property type="project" value="UniProtKB-KW"/>
</dbReference>
<comment type="caution">
    <text evidence="9">The sequence shown here is derived from an EMBL/GenBank/DDBJ whole genome shotgun (WGS) entry which is preliminary data.</text>
</comment>
<keyword evidence="5" id="KW-0547">Nucleotide-binding</keyword>
<proteinExistence type="predicted"/>
<evidence type="ECO:0000256" key="2">
    <source>
        <dbReference type="ARBA" id="ARBA00012438"/>
    </source>
</evidence>
<dbReference type="GO" id="GO:0016020">
    <property type="term" value="C:membrane"/>
    <property type="evidence" value="ECO:0007669"/>
    <property type="project" value="InterPro"/>
</dbReference>
<evidence type="ECO:0000313" key="9">
    <source>
        <dbReference type="EMBL" id="GAI17074.1"/>
    </source>
</evidence>
<dbReference type="EC" id="2.7.13.3" evidence="2"/>
<dbReference type="InterPro" id="IPR003594">
    <property type="entry name" value="HATPase_dom"/>
</dbReference>
<dbReference type="PROSITE" id="PS50109">
    <property type="entry name" value="HIS_KIN"/>
    <property type="match status" value="1"/>
</dbReference>
<dbReference type="PANTHER" id="PTHR24421">
    <property type="entry name" value="NITRATE/NITRITE SENSOR PROTEIN NARX-RELATED"/>
    <property type="match status" value="1"/>
</dbReference>
<dbReference type="InterPro" id="IPR005467">
    <property type="entry name" value="His_kinase_dom"/>
</dbReference>
<dbReference type="Gene3D" id="1.20.5.1930">
    <property type="match status" value="1"/>
</dbReference>
<dbReference type="EMBL" id="BARV01006807">
    <property type="protein sequence ID" value="GAI17074.1"/>
    <property type="molecule type" value="Genomic_DNA"/>
</dbReference>
<keyword evidence="4" id="KW-0808">Transferase</keyword>
<comment type="catalytic activity">
    <reaction evidence="1">
        <text>ATP + protein L-histidine = ADP + protein N-phospho-L-histidine.</text>
        <dbReference type="EC" id="2.7.13.3"/>
    </reaction>
</comment>
<dbReference type="GO" id="GO:0046983">
    <property type="term" value="F:protein dimerization activity"/>
    <property type="evidence" value="ECO:0007669"/>
    <property type="project" value="InterPro"/>
</dbReference>
<name>X1NEI5_9ZZZZ</name>
<accession>X1NEI5</accession>
<keyword evidence="6" id="KW-0418">Kinase</keyword>
<dbReference type="CDD" id="cd16917">
    <property type="entry name" value="HATPase_UhpB-NarQ-NarX-like"/>
    <property type="match status" value="1"/>
</dbReference>
<dbReference type="Pfam" id="PF02518">
    <property type="entry name" value="HATPase_c"/>
    <property type="match status" value="1"/>
</dbReference>
<keyword evidence="7" id="KW-0067">ATP-binding</keyword>